<reference evidence="1 2" key="1">
    <citation type="journal article" date="2021" name="Nat. Commun.">
        <title>Genetic determinants of endophytism in the Arabidopsis root mycobiome.</title>
        <authorList>
            <person name="Mesny F."/>
            <person name="Miyauchi S."/>
            <person name="Thiergart T."/>
            <person name="Pickel B."/>
            <person name="Atanasova L."/>
            <person name="Karlsson M."/>
            <person name="Huettel B."/>
            <person name="Barry K.W."/>
            <person name="Haridas S."/>
            <person name="Chen C."/>
            <person name="Bauer D."/>
            <person name="Andreopoulos W."/>
            <person name="Pangilinan J."/>
            <person name="LaButti K."/>
            <person name="Riley R."/>
            <person name="Lipzen A."/>
            <person name="Clum A."/>
            <person name="Drula E."/>
            <person name="Henrissat B."/>
            <person name="Kohler A."/>
            <person name="Grigoriev I.V."/>
            <person name="Martin F.M."/>
            <person name="Hacquard S."/>
        </authorList>
    </citation>
    <scope>NUCLEOTIDE SEQUENCE [LARGE SCALE GENOMIC DNA]</scope>
    <source>
        <strain evidence="1 2">MPI-SDFR-AT-0079</strain>
    </source>
</reference>
<name>A0ACB7PQ88_9PEZI</name>
<proteinExistence type="predicted"/>
<dbReference type="Proteomes" id="UP000724584">
    <property type="component" value="Unassembled WGS sequence"/>
</dbReference>
<gene>
    <name evidence="1" type="ORF">F5144DRAFT_598671</name>
</gene>
<accession>A0ACB7PQ88</accession>
<organism evidence="1 2">
    <name type="scientific">Chaetomium tenue</name>
    <dbReference type="NCBI Taxonomy" id="1854479"/>
    <lineage>
        <taxon>Eukaryota</taxon>
        <taxon>Fungi</taxon>
        <taxon>Dikarya</taxon>
        <taxon>Ascomycota</taxon>
        <taxon>Pezizomycotina</taxon>
        <taxon>Sordariomycetes</taxon>
        <taxon>Sordariomycetidae</taxon>
        <taxon>Sordariales</taxon>
        <taxon>Chaetomiaceae</taxon>
        <taxon>Chaetomium</taxon>
    </lineage>
</organism>
<protein>
    <submittedName>
        <fullName evidence="1">Uncharacterized protein</fullName>
    </submittedName>
</protein>
<evidence type="ECO:0000313" key="1">
    <source>
        <dbReference type="EMBL" id="KAH6651276.1"/>
    </source>
</evidence>
<sequence>MARPANAAVRENRRRLTPLDLERMNVLKALTAAEHSRRQFILNFATSRDTQLLVPGKKADAVKAAEEWVALWLSQNGYQTVNNEFFKYTVDARLWSAHVGGDIDFPFAFMREKVEVSFSDTTEVEYKRPNSETSLVAHEIELKDGQPPPVPATAQPVGPELRSMKRQDRTAPSTPQAPRKRSTTDPKPDEVSDRKRSLSLNSLDNMKASKAGQRVMVERCSKGARDGRGPSESVAKRLAETLRDDRQSHSRLHCHVGQLSATHINRPWVVAASGKDRDSQ</sequence>
<keyword evidence="2" id="KW-1185">Reference proteome</keyword>
<comment type="caution">
    <text evidence="1">The sequence shown here is derived from an EMBL/GenBank/DDBJ whole genome shotgun (WGS) entry which is preliminary data.</text>
</comment>
<evidence type="ECO:0000313" key="2">
    <source>
        <dbReference type="Proteomes" id="UP000724584"/>
    </source>
</evidence>
<dbReference type="EMBL" id="JAGIZQ010000001">
    <property type="protein sequence ID" value="KAH6651276.1"/>
    <property type="molecule type" value="Genomic_DNA"/>
</dbReference>